<keyword evidence="7 11" id="KW-0143">Chaperone</keyword>
<keyword evidence="5 11" id="KW-0132">Cell division</keyword>
<name>A0ABU3NIU0_9CHLR</name>
<dbReference type="PIRSF" id="PIRSF003095">
    <property type="entry name" value="Trigger_factor"/>
    <property type="match status" value="1"/>
</dbReference>
<dbReference type="EC" id="5.2.1.8" evidence="3 11"/>
<keyword evidence="16" id="KW-1185">Reference proteome</keyword>
<feature type="region of interest" description="Disordered" evidence="12">
    <location>
        <begin position="447"/>
        <end position="500"/>
    </location>
</feature>
<dbReference type="HAMAP" id="MF_00303">
    <property type="entry name" value="Trigger_factor_Tig"/>
    <property type="match status" value="1"/>
</dbReference>
<keyword evidence="9 11" id="KW-0131">Cell cycle</keyword>
<evidence type="ECO:0000256" key="4">
    <source>
        <dbReference type="ARBA" id="ARBA00016902"/>
    </source>
</evidence>
<evidence type="ECO:0000256" key="11">
    <source>
        <dbReference type="HAMAP-Rule" id="MF_00303"/>
    </source>
</evidence>
<comment type="function">
    <text evidence="11">Involved in protein export. Acts as a chaperone by maintaining the newly synthesized protein in an open conformation. Functions as a peptidyl-prolyl cis-trans isomerase.</text>
</comment>
<comment type="catalytic activity">
    <reaction evidence="1 11">
        <text>[protein]-peptidylproline (omega=180) = [protein]-peptidylproline (omega=0)</text>
        <dbReference type="Rhea" id="RHEA:16237"/>
        <dbReference type="Rhea" id="RHEA-COMP:10747"/>
        <dbReference type="Rhea" id="RHEA-COMP:10748"/>
        <dbReference type="ChEBI" id="CHEBI:83833"/>
        <dbReference type="ChEBI" id="CHEBI:83834"/>
        <dbReference type="EC" id="5.2.1.8"/>
    </reaction>
</comment>
<feature type="domain" description="Trigger factor ribosome-binding bacterial" evidence="13">
    <location>
        <begin position="9"/>
        <end position="144"/>
    </location>
</feature>
<dbReference type="GO" id="GO:0003755">
    <property type="term" value="F:peptidyl-prolyl cis-trans isomerase activity"/>
    <property type="evidence" value="ECO:0007669"/>
    <property type="project" value="UniProtKB-EC"/>
</dbReference>
<evidence type="ECO:0000256" key="8">
    <source>
        <dbReference type="ARBA" id="ARBA00023235"/>
    </source>
</evidence>
<keyword evidence="8 11" id="KW-0413">Isomerase</keyword>
<evidence type="ECO:0000256" key="7">
    <source>
        <dbReference type="ARBA" id="ARBA00023186"/>
    </source>
</evidence>
<dbReference type="Pfam" id="PF05698">
    <property type="entry name" value="Trigger_C"/>
    <property type="match status" value="1"/>
</dbReference>
<keyword evidence="11" id="KW-0963">Cytoplasm</keyword>
<proteinExistence type="inferred from homology"/>
<evidence type="ECO:0000313" key="15">
    <source>
        <dbReference type="EMBL" id="MDT8896767.1"/>
    </source>
</evidence>
<dbReference type="RefSeq" id="WP_315623279.1">
    <property type="nucleotide sequence ID" value="NZ_JAUHMF010000001.1"/>
</dbReference>
<dbReference type="Pfam" id="PF05697">
    <property type="entry name" value="Trigger_N"/>
    <property type="match status" value="1"/>
</dbReference>
<keyword evidence="6 11" id="KW-0697">Rotamase</keyword>
<dbReference type="InterPro" id="IPR005215">
    <property type="entry name" value="Trig_fac"/>
</dbReference>
<comment type="domain">
    <text evidence="11">Consists of 3 domains; the N-terminus binds the ribosome, the middle domain has PPIase activity, while the C-terminus has intrinsic chaperone activity on its own.</text>
</comment>
<comment type="caution">
    <text evidence="15">The sequence shown here is derived from an EMBL/GenBank/DDBJ whole genome shotgun (WGS) entry which is preliminary data.</text>
</comment>
<dbReference type="NCBIfam" id="TIGR00115">
    <property type="entry name" value="tig"/>
    <property type="match status" value="1"/>
</dbReference>
<dbReference type="InterPro" id="IPR008881">
    <property type="entry name" value="Trigger_fac_ribosome-bd_bac"/>
</dbReference>
<dbReference type="InterPro" id="IPR027304">
    <property type="entry name" value="Trigger_fact/SurA_dom_sf"/>
</dbReference>
<evidence type="ECO:0000256" key="9">
    <source>
        <dbReference type="ARBA" id="ARBA00023306"/>
    </source>
</evidence>
<organism evidence="15 16">
    <name type="scientific">Thermanaerothrix solaris</name>
    <dbReference type="NCBI Taxonomy" id="3058434"/>
    <lineage>
        <taxon>Bacteria</taxon>
        <taxon>Bacillati</taxon>
        <taxon>Chloroflexota</taxon>
        <taxon>Anaerolineae</taxon>
        <taxon>Anaerolineales</taxon>
        <taxon>Anaerolineaceae</taxon>
        <taxon>Thermanaerothrix</taxon>
    </lineage>
</organism>
<dbReference type="InterPro" id="IPR036611">
    <property type="entry name" value="Trigger_fac_ribosome-bd_sf"/>
</dbReference>
<comment type="similarity">
    <text evidence="2 11">Belongs to the FKBP-type PPIase family. Tig subfamily.</text>
</comment>
<dbReference type="InterPro" id="IPR046357">
    <property type="entry name" value="PPIase_dom_sf"/>
</dbReference>
<dbReference type="SUPFAM" id="SSF54534">
    <property type="entry name" value="FKBP-like"/>
    <property type="match status" value="1"/>
</dbReference>
<reference evidence="15 16" key="1">
    <citation type="submission" date="2023-07" db="EMBL/GenBank/DDBJ databases">
        <title>Novel species of Thermanaerothrix with wide hydrolytic capabilities.</title>
        <authorList>
            <person name="Zayulina K.S."/>
            <person name="Podosokorskaya O.A."/>
            <person name="Elcheninov A.G."/>
        </authorList>
    </citation>
    <scope>NUCLEOTIDE SEQUENCE [LARGE SCALE GENOMIC DNA]</scope>
    <source>
        <strain evidence="15 16">4228-RoL</strain>
    </source>
</reference>
<accession>A0ABU3NIU0</accession>
<gene>
    <name evidence="11 15" type="primary">tig</name>
    <name evidence="15" type="ORF">QYE77_00690</name>
</gene>
<evidence type="ECO:0000313" key="16">
    <source>
        <dbReference type="Proteomes" id="UP001254165"/>
    </source>
</evidence>
<evidence type="ECO:0000256" key="2">
    <source>
        <dbReference type="ARBA" id="ARBA00005464"/>
    </source>
</evidence>
<evidence type="ECO:0000259" key="14">
    <source>
        <dbReference type="Pfam" id="PF05698"/>
    </source>
</evidence>
<dbReference type="Gene3D" id="3.30.70.1050">
    <property type="entry name" value="Trigger factor ribosome-binding domain"/>
    <property type="match status" value="1"/>
</dbReference>
<dbReference type="Gene3D" id="1.10.3120.10">
    <property type="entry name" value="Trigger factor, C-terminal domain"/>
    <property type="match status" value="1"/>
</dbReference>
<protein>
    <recommendedName>
        <fullName evidence="4 11">Trigger factor</fullName>
        <shortName evidence="11">TF</shortName>
        <ecNumber evidence="3 11">5.2.1.8</ecNumber>
    </recommendedName>
    <alternativeName>
        <fullName evidence="10 11">PPIase</fullName>
    </alternativeName>
</protein>
<feature type="domain" description="Trigger factor C-terminal" evidence="14">
    <location>
        <begin position="270"/>
        <end position="430"/>
    </location>
</feature>
<dbReference type="SUPFAM" id="SSF109998">
    <property type="entry name" value="Triger factor/SurA peptide-binding domain-like"/>
    <property type="match status" value="1"/>
</dbReference>
<feature type="compositionally biased region" description="Polar residues" evidence="12">
    <location>
        <begin position="484"/>
        <end position="500"/>
    </location>
</feature>
<dbReference type="EMBL" id="JAUHMF010000001">
    <property type="protein sequence ID" value="MDT8896767.1"/>
    <property type="molecule type" value="Genomic_DNA"/>
</dbReference>
<evidence type="ECO:0000256" key="10">
    <source>
        <dbReference type="ARBA" id="ARBA00029986"/>
    </source>
</evidence>
<evidence type="ECO:0000256" key="5">
    <source>
        <dbReference type="ARBA" id="ARBA00022618"/>
    </source>
</evidence>
<evidence type="ECO:0000259" key="13">
    <source>
        <dbReference type="Pfam" id="PF05697"/>
    </source>
</evidence>
<evidence type="ECO:0000256" key="6">
    <source>
        <dbReference type="ARBA" id="ARBA00023110"/>
    </source>
</evidence>
<dbReference type="Proteomes" id="UP001254165">
    <property type="component" value="Unassembled WGS sequence"/>
</dbReference>
<dbReference type="InterPro" id="IPR008880">
    <property type="entry name" value="Trigger_fac_C"/>
</dbReference>
<evidence type="ECO:0000256" key="12">
    <source>
        <dbReference type="SAM" id="MobiDB-lite"/>
    </source>
</evidence>
<sequence>MVTIIEKTLREDHQAYIVAEFEPEVWENYKRKATKKLGERVRIPGFRPGKAPLEMVRRVVGNEAVEELAIELLVDEEYGNVLTAAEVSPGAPGRLEDIISRDPLRLAFTVPLEPVVELGDYRSIRIESETPTVSEEEIEDYIENVLLANSIAEPVERPVQEGDVVYVKYQWAILESDNQSAEFSAPESAEYIVGRKTETERPFPGFSQHLIGLTADQEVTIVHDYPADWEDETLRGKKVAYKITVQSVKELHIPELTDDFVKSTFTDLNSVDEFRARVRTVLESNQRARADADLAEKMLARIHERATFKYPPQLIDEEIQRQLARWESELQKYGLNLDSYLRITNKDAQTFVNETVRPEAIKALERRLLIDKLIAQENIQLSQESYQRALESLAGELSQLPKREQKRLDNRRISAELERRLTNELVGELIERLKAIANGQLDQISAQAENEGLPSAETVSEKVEPPTPESSPEREDTTEAVQVEPNTVESNPETSEASET</sequence>
<dbReference type="Gene3D" id="3.10.50.40">
    <property type="match status" value="1"/>
</dbReference>
<dbReference type="InterPro" id="IPR037041">
    <property type="entry name" value="Trigger_fac_C_sf"/>
</dbReference>
<dbReference type="SUPFAM" id="SSF102735">
    <property type="entry name" value="Trigger factor ribosome-binding domain"/>
    <property type="match status" value="1"/>
</dbReference>
<evidence type="ECO:0000256" key="3">
    <source>
        <dbReference type="ARBA" id="ARBA00013194"/>
    </source>
</evidence>
<evidence type="ECO:0000256" key="1">
    <source>
        <dbReference type="ARBA" id="ARBA00000971"/>
    </source>
</evidence>
<comment type="subcellular location">
    <subcellularLocation>
        <location evidence="11">Cytoplasm</location>
    </subcellularLocation>
    <text evidence="11">About half TF is bound to the ribosome near the polypeptide exit tunnel while the other half is free in the cytoplasm.</text>
</comment>